<reference evidence="8" key="1">
    <citation type="submission" date="2022-01" db="EMBL/GenBank/DDBJ databases">
        <title>Novel bile acid biosynthetic pathways are enriched in the microbiome of centenarians.</title>
        <authorList>
            <person name="Sato Y."/>
            <person name="Atarashi K."/>
            <person name="Plichta R.D."/>
            <person name="Arai Y."/>
            <person name="Sasajima S."/>
            <person name="Kearney M.S."/>
            <person name="Suda W."/>
            <person name="Takeshita K."/>
            <person name="Sasaki T."/>
            <person name="Okamoto S."/>
            <person name="Skelly N.A."/>
            <person name="Okamura Y."/>
            <person name="Vlamakis H."/>
            <person name="Li Y."/>
            <person name="Tanoue T."/>
            <person name="Takei H."/>
            <person name="Nittono H."/>
            <person name="Narushima S."/>
            <person name="Irie J."/>
            <person name="Itoh H."/>
            <person name="Moriya K."/>
            <person name="Sugiura Y."/>
            <person name="Suematsu M."/>
            <person name="Moritoki N."/>
            <person name="Shibata S."/>
            <person name="Littman R.D."/>
            <person name="Fischbach A.M."/>
            <person name="Uwamino Y."/>
            <person name="Inoue T."/>
            <person name="Honda A."/>
            <person name="Hattori M."/>
            <person name="Murai T."/>
            <person name="Xavier J.R."/>
            <person name="Hirose N."/>
            <person name="Honda K."/>
        </authorList>
    </citation>
    <scope>NUCLEOTIDE SEQUENCE</scope>
    <source>
        <strain evidence="8">CE91-St16</strain>
    </source>
</reference>
<dbReference type="InterPro" id="IPR024688">
    <property type="entry name" value="Mac_dom"/>
</dbReference>
<dbReference type="InterPro" id="IPR018357">
    <property type="entry name" value="Hexapep_transf_CS"/>
</dbReference>
<dbReference type="Pfam" id="PF12464">
    <property type="entry name" value="Mac"/>
    <property type="match status" value="1"/>
</dbReference>
<dbReference type="GO" id="GO:0008374">
    <property type="term" value="F:O-acyltransferase activity"/>
    <property type="evidence" value="ECO:0007669"/>
    <property type="project" value="TreeGrafter"/>
</dbReference>
<sequence length="185" mass="19992">MKSEKEKMLAGEWFDPHDEELTADRDRATLLMHRLNAECPGHDAAYRTALRKLCPDAEGFIRAPFYCDYGYNISIGEGSFVNFDCVFLDLAPIRIGRNTLIGPKVQLLTPHHPLDPALRATGREAGKPITIGDNCWLGGGVIVCPGVRIGDGAIIGAGSVVTRDIPANSVAVGNPARVTRTLSHT</sequence>
<keyword evidence="3" id="KW-0677">Repeat</keyword>
<evidence type="ECO:0000256" key="6">
    <source>
        <dbReference type="ARBA" id="ARBA00067695"/>
    </source>
</evidence>
<accession>A0AA37KMA7</accession>
<comment type="caution">
    <text evidence="8">The sequence shown here is derived from an EMBL/GenBank/DDBJ whole genome shotgun (WGS) entry which is preliminary data.</text>
</comment>
<comment type="similarity">
    <text evidence="1">Belongs to the transferase hexapeptide repeat family.</text>
</comment>
<dbReference type="InterPro" id="IPR011004">
    <property type="entry name" value="Trimer_LpxA-like_sf"/>
</dbReference>
<comment type="function">
    <text evidence="5">Acetyltransferase implicated in the O-acetylation of Nod factors.</text>
</comment>
<evidence type="ECO:0000256" key="3">
    <source>
        <dbReference type="ARBA" id="ARBA00022737"/>
    </source>
</evidence>
<dbReference type="PROSITE" id="PS00101">
    <property type="entry name" value="HEXAPEP_TRANSFERASES"/>
    <property type="match status" value="1"/>
</dbReference>
<dbReference type="GO" id="GO:0016407">
    <property type="term" value="F:acetyltransferase activity"/>
    <property type="evidence" value="ECO:0007669"/>
    <property type="project" value="InterPro"/>
</dbReference>
<evidence type="ECO:0000256" key="2">
    <source>
        <dbReference type="ARBA" id="ARBA00022679"/>
    </source>
</evidence>
<evidence type="ECO:0000256" key="1">
    <source>
        <dbReference type="ARBA" id="ARBA00007274"/>
    </source>
</evidence>
<proteinExistence type="inferred from homology"/>
<protein>
    <recommendedName>
        <fullName evidence="6">Nodulation protein L</fullName>
    </recommendedName>
</protein>
<dbReference type="SUPFAM" id="SSF51161">
    <property type="entry name" value="Trimeric LpxA-like enzymes"/>
    <property type="match status" value="1"/>
</dbReference>
<dbReference type="RefSeq" id="WP_244076017.1">
    <property type="nucleotide sequence ID" value="NZ_AP025581.1"/>
</dbReference>
<dbReference type="AlphaFoldDB" id="A0AA37KMA7"/>
<dbReference type="InterPro" id="IPR001451">
    <property type="entry name" value="Hexapep"/>
</dbReference>
<feature type="domain" description="Maltose/galactoside acetyltransferase" evidence="7">
    <location>
        <begin position="5"/>
        <end position="59"/>
    </location>
</feature>
<dbReference type="InterPro" id="IPR051159">
    <property type="entry name" value="Hexapeptide_acetyltransf"/>
</dbReference>
<evidence type="ECO:0000313" key="9">
    <source>
        <dbReference type="Proteomes" id="UP001055105"/>
    </source>
</evidence>
<name>A0AA37KMA7_9BACT</name>
<dbReference type="PANTHER" id="PTHR23416:SF23">
    <property type="entry name" value="ACETYLTRANSFERASE C18B11.09C-RELATED"/>
    <property type="match status" value="1"/>
</dbReference>
<dbReference type="SMART" id="SM01266">
    <property type="entry name" value="Mac"/>
    <property type="match status" value="1"/>
</dbReference>
<organism evidence="8 9">
    <name type="scientific">Alistipes finegoldii</name>
    <dbReference type="NCBI Taxonomy" id="214856"/>
    <lineage>
        <taxon>Bacteria</taxon>
        <taxon>Pseudomonadati</taxon>
        <taxon>Bacteroidota</taxon>
        <taxon>Bacteroidia</taxon>
        <taxon>Bacteroidales</taxon>
        <taxon>Rikenellaceae</taxon>
        <taxon>Alistipes</taxon>
    </lineage>
</organism>
<dbReference type="FunFam" id="2.160.10.10:FF:000025">
    <property type="entry name" value="Hexapeptide-repeat containing-acetyltransferase"/>
    <property type="match status" value="1"/>
</dbReference>
<dbReference type="PANTHER" id="PTHR23416">
    <property type="entry name" value="SIALIC ACID SYNTHASE-RELATED"/>
    <property type="match status" value="1"/>
</dbReference>
<keyword evidence="2" id="KW-0808">Transferase</keyword>
<dbReference type="EMBL" id="BQOL01000001">
    <property type="protein sequence ID" value="GKI17569.1"/>
    <property type="molecule type" value="Genomic_DNA"/>
</dbReference>
<evidence type="ECO:0000259" key="7">
    <source>
        <dbReference type="SMART" id="SM01266"/>
    </source>
</evidence>
<dbReference type="Gene3D" id="2.160.10.10">
    <property type="entry name" value="Hexapeptide repeat proteins"/>
    <property type="match status" value="1"/>
</dbReference>
<gene>
    <name evidence="8" type="ORF">CE91St16_04770</name>
</gene>
<dbReference type="Pfam" id="PF00132">
    <property type="entry name" value="Hexapep"/>
    <property type="match status" value="1"/>
</dbReference>
<evidence type="ECO:0000256" key="5">
    <source>
        <dbReference type="ARBA" id="ARBA00055587"/>
    </source>
</evidence>
<keyword evidence="4" id="KW-0012">Acyltransferase</keyword>
<dbReference type="CDD" id="cd03357">
    <property type="entry name" value="LbH_MAT_GAT"/>
    <property type="match status" value="1"/>
</dbReference>
<dbReference type="Proteomes" id="UP001055105">
    <property type="component" value="Unassembled WGS sequence"/>
</dbReference>
<dbReference type="GO" id="GO:0005829">
    <property type="term" value="C:cytosol"/>
    <property type="evidence" value="ECO:0007669"/>
    <property type="project" value="TreeGrafter"/>
</dbReference>
<evidence type="ECO:0000313" key="8">
    <source>
        <dbReference type="EMBL" id="GKI17569.1"/>
    </source>
</evidence>
<evidence type="ECO:0000256" key="4">
    <source>
        <dbReference type="ARBA" id="ARBA00023315"/>
    </source>
</evidence>